<evidence type="ECO:0000313" key="1">
    <source>
        <dbReference type="EMBL" id="KPX50273.1"/>
    </source>
</evidence>
<gene>
    <name evidence="1" type="ORF">ALO68_102116</name>
</gene>
<proteinExistence type="predicted"/>
<comment type="caution">
    <text evidence="1">The sequence shown here is derived from an EMBL/GenBank/DDBJ whole genome shotgun (WGS) entry which is preliminary data.</text>
</comment>
<organism evidence="1 2">
    <name type="scientific">Pseudomonas syringae pv. helianthi</name>
    <dbReference type="NCBI Taxonomy" id="251654"/>
    <lineage>
        <taxon>Bacteria</taxon>
        <taxon>Pseudomonadati</taxon>
        <taxon>Pseudomonadota</taxon>
        <taxon>Gammaproteobacteria</taxon>
        <taxon>Pseudomonadales</taxon>
        <taxon>Pseudomonadaceae</taxon>
        <taxon>Pseudomonas</taxon>
    </lineage>
</organism>
<sequence>MTIKPTACILAHRNGLVKRAKIAPNEIGFFTPCHLQRLSLDLATHDPVEDHDQNGHADGDILKGLFSNSTTVLQVRQAQHDRQNAEGDQNRVNQTLLVGHNGFLNAHERAVCAACLRA</sequence>
<dbReference type="Proteomes" id="UP000050557">
    <property type="component" value="Unassembled WGS sequence"/>
</dbReference>
<accession>A0A0P9WH22</accession>
<evidence type="ECO:0000313" key="2">
    <source>
        <dbReference type="Proteomes" id="UP000050557"/>
    </source>
</evidence>
<reference evidence="1 2" key="1">
    <citation type="submission" date="2015-09" db="EMBL/GenBank/DDBJ databases">
        <title>Genome announcement of multiple Pseudomonas syringae strains.</title>
        <authorList>
            <person name="Thakur S."/>
            <person name="Wang P.W."/>
            <person name="Gong Y."/>
            <person name="Weir B.S."/>
            <person name="Guttman D.S."/>
        </authorList>
    </citation>
    <scope>NUCLEOTIDE SEQUENCE [LARGE SCALE GENOMIC DNA]</scope>
    <source>
        <strain evidence="1 2">ICMP4531</strain>
    </source>
</reference>
<protein>
    <submittedName>
        <fullName evidence="1">Uncharacterized protein</fullName>
    </submittedName>
</protein>
<name>A0A0P9WH22_9PSED</name>
<dbReference type="EMBL" id="LJQM01000008">
    <property type="protein sequence ID" value="KPX50273.1"/>
    <property type="molecule type" value="Genomic_DNA"/>
</dbReference>
<dbReference type="AlphaFoldDB" id="A0A0P9WH22"/>